<protein>
    <submittedName>
        <fullName evidence="1">Uncharacterized protein</fullName>
    </submittedName>
</protein>
<dbReference type="Proteomes" id="UP000824108">
    <property type="component" value="Unassembled WGS sequence"/>
</dbReference>
<comment type="caution">
    <text evidence="1">The sequence shown here is derived from an EMBL/GenBank/DDBJ whole genome shotgun (WGS) entry which is preliminary data.</text>
</comment>
<evidence type="ECO:0000313" key="2">
    <source>
        <dbReference type="Proteomes" id="UP000824108"/>
    </source>
</evidence>
<accession>A0A9D2KF00</accession>
<evidence type="ECO:0000313" key="1">
    <source>
        <dbReference type="EMBL" id="HIZ92392.1"/>
    </source>
</evidence>
<reference evidence="1" key="2">
    <citation type="submission" date="2021-04" db="EMBL/GenBank/DDBJ databases">
        <authorList>
            <person name="Gilroy R."/>
        </authorList>
    </citation>
    <scope>NUCLEOTIDE SEQUENCE</scope>
    <source>
        <strain evidence="1">CHK118-2852</strain>
    </source>
</reference>
<sequence length="68" mass="7796">MSSAFGWWRTTLFFFLGKKALFLWEENIALSGVKHCFLLSEALYGRNECLSPFAERGQADSAAWNRFA</sequence>
<reference evidence="1" key="1">
    <citation type="journal article" date="2021" name="PeerJ">
        <title>Extensive microbial diversity within the chicken gut microbiome revealed by metagenomics and culture.</title>
        <authorList>
            <person name="Gilroy R."/>
            <person name="Ravi A."/>
            <person name="Getino M."/>
            <person name="Pursley I."/>
            <person name="Horton D.L."/>
            <person name="Alikhan N.F."/>
            <person name="Baker D."/>
            <person name="Gharbi K."/>
            <person name="Hall N."/>
            <person name="Watson M."/>
            <person name="Adriaenssens E.M."/>
            <person name="Foster-Nyarko E."/>
            <person name="Jarju S."/>
            <person name="Secka A."/>
            <person name="Antonio M."/>
            <person name="Oren A."/>
            <person name="Chaudhuri R.R."/>
            <person name="La Ragione R."/>
            <person name="Hildebrand F."/>
            <person name="Pallen M.J."/>
        </authorList>
    </citation>
    <scope>NUCLEOTIDE SEQUENCE</scope>
    <source>
        <strain evidence="1">CHK118-2852</strain>
    </source>
</reference>
<organism evidence="1 2">
    <name type="scientific">Candidatus Bacteroides merdavium</name>
    <dbReference type="NCBI Taxonomy" id="2838472"/>
    <lineage>
        <taxon>Bacteria</taxon>
        <taxon>Pseudomonadati</taxon>
        <taxon>Bacteroidota</taxon>
        <taxon>Bacteroidia</taxon>
        <taxon>Bacteroidales</taxon>
        <taxon>Bacteroidaceae</taxon>
        <taxon>Bacteroides</taxon>
    </lineage>
</organism>
<gene>
    <name evidence="1" type="ORF">H9807_09815</name>
</gene>
<dbReference type="AlphaFoldDB" id="A0A9D2KF00"/>
<dbReference type="EMBL" id="DXAV01000082">
    <property type="protein sequence ID" value="HIZ92392.1"/>
    <property type="molecule type" value="Genomic_DNA"/>
</dbReference>
<proteinExistence type="predicted"/>
<name>A0A9D2KF00_9BACE</name>